<feature type="region of interest" description="Disordered" evidence="1">
    <location>
        <begin position="1"/>
        <end position="79"/>
    </location>
</feature>
<dbReference type="EMBL" id="BLLN01000001">
    <property type="protein sequence ID" value="GFH69260.1"/>
    <property type="molecule type" value="Genomic_DNA"/>
</dbReference>
<accession>A0ABQ1CGR4</accession>
<name>A0ABQ1CGR4_STRDI</name>
<proteinExistence type="predicted"/>
<keyword evidence="3" id="KW-1185">Reference proteome</keyword>
<gene>
    <name evidence="2" type="ORF">Sdia_00280</name>
</gene>
<organism evidence="2 3">
    <name type="scientific">Streptomyces diastaticus subsp. diastaticus</name>
    <dbReference type="NCBI Taxonomy" id="68040"/>
    <lineage>
        <taxon>Bacteria</taxon>
        <taxon>Bacillati</taxon>
        <taxon>Actinomycetota</taxon>
        <taxon>Actinomycetes</taxon>
        <taxon>Kitasatosporales</taxon>
        <taxon>Streptomycetaceae</taxon>
        <taxon>Streptomyces</taxon>
        <taxon>Streptomyces diastaticus group</taxon>
    </lineage>
</organism>
<comment type="caution">
    <text evidence="2">The sequence shown here is derived from an EMBL/GenBank/DDBJ whole genome shotgun (WGS) entry which is preliminary data.</text>
</comment>
<evidence type="ECO:0000313" key="2">
    <source>
        <dbReference type="EMBL" id="GFH69260.1"/>
    </source>
</evidence>
<evidence type="ECO:0000313" key="3">
    <source>
        <dbReference type="Proteomes" id="UP000472710"/>
    </source>
</evidence>
<evidence type="ECO:0000256" key="1">
    <source>
        <dbReference type="SAM" id="MobiDB-lite"/>
    </source>
</evidence>
<dbReference type="Proteomes" id="UP000472710">
    <property type="component" value="Unassembled WGS sequence"/>
</dbReference>
<sequence>MLQGAGEPQQRRLVGAGGGKDLGQLHAAGGEGAASSAETVNRCRRAPVSASPDAPEAPGPPSGDFGTGPGSGGRISSAV</sequence>
<protein>
    <submittedName>
        <fullName evidence="2">Uncharacterized protein</fullName>
    </submittedName>
</protein>
<reference evidence="2 3" key="1">
    <citation type="submission" date="2020-02" db="EMBL/GenBank/DDBJ databases">
        <title>Whole genome shotgun sequence of Streptomyces diastaticus subsp. diastaticus NBRC 13412.</title>
        <authorList>
            <person name="Ichikawa N."/>
            <person name="Komaki H."/>
            <person name="Tamura T."/>
        </authorList>
    </citation>
    <scope>NUCLEOTIDE SEQUENCE [LARGE SCALE GENOMIC DNA]</scope>
    <source>
        <strain evidence="2 3">NBRC 13412</strain>
    </source>
</reference>